<feature type="signal peptide" evidence="1">
    <location>
        <begin position="1"/>
        <end position="25"/>
    </location>
</feature>
<evidence type="ECO:0000256" key="1">
    <source>
        <dbReference type="SAM" id="SignalP"/>
    </source>
</evidence>
<evidence type="ECO:0000259" key="2">
    <source>
        <dbReference type="Pfam" id="PF06985"/>
    </source>
</evidence>
<feature type="domain" description="Heterokaryon incompatibility" evidence="2">
    <location>
        <begin position="286"/>
        <end position="378"/>
    </location>
</feature>
<dbReference type="OrthoDB" id="5303367at2759"/>
<keyword evidence="4" id="KW-1185">Reference proteome</keyword>
<name>A0A0D2NSD3_HYPSF</name>
<reference evidence="4" key="1">
    <citation type="submission" date="2014-04" db="EMBL/GenBank/DDBJ databases">
        <title>Evolutionary Origins and Diversification of the Mycorrhizal Mutualists.</title>
        <authorList>
            <consortium name="DOE Joint Genome Institute"/>
            <consortium name="Mycorrhizal Genomics Consortium"/>
            <person name="Kohler A."/>
            <person name="Kuo A."/>
            <person name="Nagy L.G."/>
            <person name="Floudas D."/>
            <person name="Copeland A."/>
            <person name="Barry K.W."/>
            <person name="Cichocki N."/>
            <person name="Veneault-Fourrey C."/>
            <person name="LaButti K."/>
            <person name="Lindquist E.A."/>
            <person name="Lipzen A."/>
            <person name="Lundell T."/>
            <person name="Morin E."/>
            <person name="Murat C."/>
            <person name="Riley R."/>
            <person name="Ohm R."/>
            <person name="Sun H."/>
            <person name="Tunlid A."/>
            <person name="Henrissat B."/>
            <person name="Grigoriev I.V."/>
            <person name="Hibbett D.S."/>
            <person name="Martin F."/>
        </authorList>
    </citation>
    <scope>NUCLEOTIDE SEQUENCE [LARGE SCALE GENOMIC DNA]</scope>
    <source>
        <strain evidence="4">FD-334 SS-4</strain>
    </source>
</reference>
<organism evidence="3 4">
    <name type="scientific">Hypholoma sublateritium (strain FD-334 SS-4)</name>
    <dbReference type="NCBI Taxonomy" id="945553"/>
    <lineage>
        <taxon>Eukaryota</taxon>
        <taxon>Fungi</taxon>
        <taxon>Dikarya</taxon>
        <taxon>Basidiomycota</taxon>
        <taxon>Agaricomycotina</taxon>
        <taxon>Agaricomycetes</taxon>
        <taxon>Agaricomycetidae</taxon>
        <taxon>Agaricales</taxon>
        <taxon>Agaricineae</taxon>
        <taxon>Strophariaceae</taxon>
        <taxon>Hypholoma</taxon>
    </lineage>
</organism>
<dbReference type="EMBL" id="KN817555">
    <property type="protein sequence ID" value="KJA21734.1"/>
    <property type="molecule type" value="Genomic_DNA"/>
</dbReference>
<gene>
    <name evidence="3" type="ORF">HYPSUDRAFT_41581</name>
</gene>
<dbReference type="Pfam" id="PF06985">
    <property type="entry name" value="HET"/>
    <property type="match status" value="1"/>
</dbReference>
<dbReference type="STRING" id="945553.A0A0D2NSD3"/>
<evidence type="ECO:0000313" key="4">
    <source>
        <dbReference type="Proteomes" id="UP000054270"/>
    </source>
</evidence>
<dbReference type="InterPro" id="IPR010730">
    <property type="entry name" value="HET"/>
</dbReference>
<dbReference type="Proteomes" id="UP000054270">
    <property type="component" value="Unassembled WGS sequence"/>
</dbReference>
<dbReference type="PANTHER" id="PTHR10622:SF12">
    <property type="entry name" value="HET DOMAIN-CONTAINING PROTEIN"/>
    <property type="match status" value="1"/>
</dbReference>
<dbReference type="PANTHER" id="PTHR10622">
    <property type="entry name" value="HET DOMAIN-CONTAINING PROTEIN"/>
    <property type="match status" value="1"/>
</dbReference>
<evidence type="ECO:0000313" key="3">
    <source>
        <dbReference type="EMBL" id="KJA21734.1"/>
    </source>
</evidence>
<accession>A0A0D2NSD3</accession>
<sequence>MAVRVAFNLLCIELWSMAAINGCRSKVYTLFTRVTVGGRTGLGEPTIRFDLSTASKRNPRPTVDTKWKNQRPRIYQLQSIYPMGQSCSTTGKSGAGLGHTLVNALESFVVPLIQGDGDVLGLAGLVTDMSTEERLHAKSQPRAASDDESDLTMEARDLLSALKRYIVALVNPLADSEAANLTEDVEKVIDDDFPADTQVNRDAVVVRNPCFSVGSVPFSRAVEEAYTIVFNKMPIHMLMFSSDGTGIRLGDRNEVWRYVSTQIQDEIGRYSHTPDSHFLVWKHTRYAILSHTWLQDAPGEVTYGNWQHKAFKKTSAGYAKVKNFCRIAASEHHLRLGWMDTVCINKESSSELGESIRSMYKWYQAAAVCITYLADTASLDAMHADKWFTRGWTLQELIASNSMRFYAADWKTIHSEGPLILPAEENDKENRAILKQIQRATTISEEELRHPMRVPISRRMQWAVHRRVTREEDLVYSLMGIFDISMSIAYGEGAEHAFRRLVKKILHRSPDNVLDIANWGYSRSDITLFQKHPGAGCTLIPPSLKSYEGRAEAPVMWFRPSTPIILTNIGICLPVLMMPAIPDQFLGQCLPRGKYSATVTITKSRAIRYNILDRRIFERPPAAQRTDCVIFGVLNIQESTGEVTLPTGNCFAVLLEGDLEQMMQPVFQPHRRSKTVLPIVFELTHHWGAGRKIMKGDLRKHGMALHNVYL</sequence>
<protein>
    <recommendedName>
        <fullName evidence="2">Heterokaryon incompatibility domain-containing protein</fullName>
    </recommendedName>
</protein>
<keyword evidence="1" id="KW-0732">Signal</keyword>
<feature type="chain" id="PRO_5002248285" description="Heterokaryon incompatibility domain-containing protein" evidence="1">
    <location>
        <begin position="26"/>
        <end position="710"/>
    </location>
</feature>
<proteinExistence type="predicted"/>
<dbReference type="AlphaFoldDB" id="A0A0D2NSD3"/>